<keyword evidence="1" id="KW-0547">Nucleotide-binding</keyword>
<keyword evidence="6" id="KW-1185">Reference proteome</keyword>
<dbReference type="PANTHER" id="PTHR13504">
    <property type="entry name" value="FIDO DOMAIN-CONTAINING PROTEIN DDB_G0283145"/>
    <property type="match status" value="1"/>
</dbReference>
<dbReference type="InterPro" id="IPR040198">
    <property type="entry name" value="Fido_containing"/>
</dbReference>
<protein>
    <submittedName>
        <fullName evidence="5">Addiction module protein</fullName>
    </submittedName>
</protein>
<accession>A0A1X1YF70</accession>
<comment type="caution">
    <text evidence="5">The sequence shown here is derived from an EMBL/GenBank/DDBJ whole genome shotgun (WGS) entry which is preliminary data.</text>
</comment>
<keyword evidence="1" id="KW-0067">ATP-binding</keyword>
<dbReference type="InterPro" id="IPR003812">
    <property type="entry name" value="Fido"/>
</dbReference>
<feature type="active site" evidence="2">
    <location>
        <position position="195"/>
    </location>
</feature>
<feature type="binding site" evidence="1">
    <location>
        <position position="70"/>
    </location>
    <ligand>
        <name>ATP</name>
        <dbReference type="ChEBI" id="CHEBI:30616"/>
    </ligand>
</feature>
<organism evidence="5 6">
    <name type="scientific">Mycolicibacter longobardus</name>
    <dbReference type="NCBI Taxonomy" id="1108812"/>
    <lineage>
        <taxon>Bacteria</taxon>
        <taxon>Bacillati</taxon>
        <taxon>Actinomycetota</taxon>
        <taxon>Actinomycetes</taxon>
        <taxon>Mycobacteriales</taxon>
        <taxon>Mycobacteriaceae</taxon>
        <taxon>Mycolicibacter</taxon>
    </lineage>
</organism>
<dbReference type="InterPro" id="IPR025758">
    <property type="entry name" value="Fic/DOC_N"/>
</dbReference>
<feature type="binding site" evidence="3">
    <location>
        <begin position="237"/>
        <end position="238"/>
    </location>
    <ligand>
        <name>ATP</name>
        <dbReference type="ChEBI" id="CHEBI:30616"/>
    </ligand>
</feature>
<name>A0A1X1YF70_9MYCO</name>
<evidence type="ECO:0000256" key="2">
    <source>
        <dbReference type="PIRSR" id="PIRSR640198-1"/>
    </source>
</evidence>
<dbReference type="OrthoDB" id="9813719at2"/>
<dbReference type="SUPFAM" id="SSF140931">
    <property type="entry name" value="Fic-like"/>
    <property type="match status" value="1"/>
</dbReference>
<gene>
    <name evidence="5" type="ORF">AWC16_16150</name>
</gene>
<dbReference type="GO" id="GO:0005524">
    <property type="term" value="F:ATP binding"/>
    <property type="evidence" value="ECO:0007669"/>
    <property type="project" value="UniProtKB-KW"/>
</dbReference>
<dbReference type="Pfam" id="PF21248">
    <property type="entry name" value="SoFic-like_C"/>
    <property type="match status" value="1"/>
</dbReference>
<dbReference type="Gene3D" id="1.10.3290.10">
    <property type="entry name" value="Fido-like domain"/>
    <property type="match status" value="1"/>
</dbReference>
<dbReference type="PIRSF" id="PIRSF038925">
    <property type="entry name" value="AMP-prot_trans"/>
    <property type="match status" value="1"/>
</dbReference>
<dbReference type="Pfam" id="PF02661">
    <property type="entry name" value="Fic"/>
    <property type="match status" value="1"/>
</dbReference>
<proteinExistence type="predicted"/>
<feature type="binding site" evidence="1">
    <location>
        <begin position="200"/>
        <end position="206"/>
    </location>
    <ligand>
        <name>ATP</name>
        <dbReference type="ChEBI" id="CHEBI:30616"/>
    </ligand>
</feature>
<evidence type="ECO:0000256" key="1">
    <source>
        <dbReference type="PIRSR" id="PIRSR038925-1"/>
    </source>
</evidence>
<reference evidence="5 6" key="1">
    <citation type="submission" date="2016-01" db="EMBL/GenBank/DDBJ databases">
        <title>The new phylogeny of the genus Mycobacterium.</title>
        <authorList>
            <person name="Tarcisio F."/>
            <person name="Conor M."/>
            <person name="Antonella G."/>
            <person name="Elisabetta G."/>
            <person name="Giulia F.S."/>
            <person name="Sara T."/>
            <person name="Anna F."/>
            <person name="Clotilde B."/>
            <person name="Roberto B."/>
            <person name="Veronica D.S."/>
            <person name="Fabio R."/>
            <person name="Monica P."/>
            <person name="Olivier J."/>
            <person name="Enrico T."/>
            <person name="Nicola S."/>
        </authorList>
    </citation>
    <scope>NUCLEOTIDE SEQUENCE [LARGE SCALE GENOMIC DNA]</scope>
    <source>
        <strain evidence="5 6">DSM 45394</strain>
    </source>
</reference>
<dbReference type="RefSeq" id="WP_085265545.1">
    <property type="nucleotide sequence ID" value="NZ_JACKVG010000023.1"/>
</dbReference>
<dbReference type="Proteomes" id="UP000193866">
    <property type="component" value="Unassembled WGS sequence"/>
</dbReference>
<dbReference type="AlphaFoldDB" id="A0A1X1YF70"/>
<dbReference type="EMBL" id="LQPG01000027">
    <property type="protein sequence ID" value="ORW09729.1"/>
    <property type="molecule type" value="Genomic_DNA"/>
</dbReference>
<evidence type="ECO:0000259" key="4">
    <source>
        <dbReference type="PROSITE" id="PS51459"/>
    </source>
</evidence>
<dbReference type="STRING" id="1108812.AWC16_16150"/>
<dbReference type="PROSITE" id="PS51459">
    <property type="entry name" value="FIDO"/>
    <property type="match status" value="1"/>
</dbReference>
<evidence type="ECO:0000313" key="6">
    <source>
        <dbReference type="Proteomes" id="UP000193866"/>
    </source>
</evidence>
<evidence type="ECO:0000313" key="5">
    <source>
        <dbReference type="EMBL" id="ORW09729.1"/>
    </source>
</evidence>
<dbReference type="InterPro" id="IPR036597">
    <property type="entry name" value="Fido-like_dom_sf"/>
</dbReference>
<dbReference type="PANTHER" id="PTHR13504:SF35">
    <property type="entry name" value="PROTEIN ADENYLYLTRANSFERASE SOFIC"/>
    <property type="match status" value="1"/>
</dbReference>
<feature type="binding site" evidence="3">
    <location>
        <begin position="199"/>
        <end position="206"/>
    </location>
    <ligand>
        <name>ATP</name>
        <dbReference type="ChEBI" id="CHEBI:30616"/>
    </ligand>
</feature>
<evidence type="ECO:0000256" key="3">
    <source>
        <dbReference type="PIRSR" id="PIRSR640198-2"/>
    </source>
</evidence>
<dbReference type="InterPro" id="IPR026287">
    <property type="entry name" value="SoFic-like"/>
</dbReference>
<feature type="binding site" evidence="1">
    <location>
        <position position="195"/>
    </location>
    <ligand>
        <name>ATP</name>
        <dbReference type="ChEBI" id="CHEBI:30616"/>
    </ligand>
</feature>
<feature type="domain" description="Fido" evidence="4">
    <location>
        <begin position="115"/>
        <end position="259"/>
    </location>
</feature>
<dbReference type="InterPro" id="IPR048770">
    <property type="entry name" value="SoFic-like_C"/>
</dbReference>
<sequence>MNNWRPDHPYNELPPPPRAETLETLRVLKAAIGANRALGQLDQAAVSIPNPTVLINSLPVLEAQASSEIENVVTTADELFRHLDDDGGADPATRETLRYRTALRVGFALTEERGVTATTAAAICSTIKGREMKIRAVPGTRIVNPTTQEVIYSPPEGRHVVTEKLDTWEKFVHSEDKLDPLVRMAAAHYQFEAIHPFSDGNGRTGRILNVLMLVEAGLLRLPVLYLSRYIIDTKKDYYRLLLAVTVEDAWEEWVLYILAGIEQTSRSTLRKIEAIRALQEDFKHRARLASKGGADAEFLSVLFEQPYCRINTVVNRCGVSRPTATAWLGALADAGMLQDVKIGRDRLFINREFLRVLVRPELTRQPDGDMKEN</sequence>
<dbReference type="Pfam" id="PF13784">
    <property type="entry name" value="Fic_N"/>
    <property type="match status" value="1"/>
</dbReference>
<feature type="binding site" evidence="1">
    <location>
        <position position="237"/>
    </location>
    <ligand>
        <name>ATP</name>
        <dbReference type="ChEBI" id="CHEBI:30616"/>
    </ligand>
</feature>